<gene>
    <name evidence="1" type="ORF">B6N60_00785</name>
</gene>
<organism evidence="1 2">
    <name type="scientific">Richelia sinica FACHB-800</name>
    <dbReference type="NCBI Taxonomy" id="1357546"/>
    <lineage>
        <taxon>Bacteria</taxon>
        <taxon>Bacillati</taxon>
        <taxon>Cyanobacteriota</taxon>
        <taxon>Cyanophyceae</taxon>
        <taxon>Nostocales</taxon>
        <taxon>Nostocaceae</taxon>
        <taxon>Richelia</taxon>
    </lineage>
</organism>
<dbReference type="Proteomes" id="UP000683511">
    <property type="component" value="Chromosome"/>
</dbReference>
<evidence type="ECO:0000313" key="1">
    <source>
        <dbReference type="EMBL" id="QXE22105.1"/>
    </source>
</evidence>
<dbReference type="EMBL" id="CP021056">
    <property type="protein sequence ID" value="QXE22105.1"/>
    <property type="molecule type" value="Genomic_DNA"/>
</dbReference>
<dbReference type="AlphaFoldDB" id="A0A975T4U4"/>
<sequence>MVYFKKLKTRLTSESLIKFPFSPLSLLHLYTWYYFHHRKIGAKGDRSLCRIILLTIFAI</sequence>
<name>A0A975T4U4_9NOST</name>
<keyword evidence="2" id="KW-1185">Reference proteome</keyword>
<proteinExistence type="predicted"/>
<accession>A0A975T4U4</accession>
<reference evidence="1" key="1">
    <citation type="submission" date="2017-04" db="EMBL/GenBank/DDBJ databases">
        <title>Genome deletions in a multicellular cyanobacterial endosymbiont for morphological adaptation in marine diatoms.</title>
        <authorList>
            <person name="Wang Y."/>
            <person name="Gao H."/>
            <person name="Li R."/>
            <person name="Xu X."/>
        </authorList>
    </citation>
    <scope>NUCLEOTIDE SEQUENCE</scope>
    <source>
        <strain evidence="1">FACHB 800</strain>
    </source>
</reference>
<dbReference type="KEGG" id="rsin:B6N60_00785"/>
<protein>
    <submittedName>
        <fullName evidence="1">Uncharacterized protein</fullName>
    </submittedName>
</protein>
<evidence type="ECO:0000313" key="2">
    <source>
        <dbReference type="Proteomes" id="UP000683511"/>
    </source>
</evidence>